<reference evidence="1 2" key="1">
    <citation type="submission" date="2021-06" db="EMBL/GenBank/DDBJ databases">
        <title>Updating the genus Pseudomonas: Description of 43 new species and partition of the Pseudomonas putida group.</title>
        <authorList>
            <person name="Girard L."/>
            <person name="Lood C."/>
            <person name="Vandamme P."/>
            <person name="Rokni-Zadeh H."/>
            <person name="Van Noort V."/>
            <person name="Hofte M."/>
            <person name="Lavigne R."/>
            <person name="De Mot R."/>
        </authorList>
    </citation>
    <scope>NUCLEOTIDE SEQUENCE [LARGE SCALE GENOMIC DNA]</scope>
    <source>
        <strain evidence="1 2">COR58</strain>
    </source>
</reference>
<protein>
    <recommendedName>
        <fullName evidence="3">DUF596 domain-containing protein</fullName>
    </recommendedName>
</protein>
<dbReference type="RefSeq" id="WP_217892551.1">
    <property type="nucleotide sequence ID" value="NZ_JAHSTS010000002.1"/>
</dbReference>
<dbReference type="Proteomes" id="UP000765224">
    <property type="component" value="Unassembled WGS sequence"/>
</dbReference>
<name>A0ABS6PEL8_9PSED</name>
<proteinExistence type="predicted"/>
<sequence>MFDFVKRFFKSASEENVLGYSISELKAIFRAELQEFPRGECCYPVFESLVGLGLQAFYSDFVMDVAEVGEFQALVDERFTACDEIDVNGLEVWCYLDEIQNSRLVVSVSKREFKVATVWLIANDVLF</sequence>
<evidence type="ECO:0008006" key="3">
    <source>
        <dbReference type="Google" id="ProtNLM"/>
    </source>
</evidence>
<evidence type="ECO:0000313" key="2">
    <source>
        <dbReference type="Proteomes" id="UP000765224"/>
    </source>
</evidence>
<gene>
    <name evidence="1" type="ORF">KVG96_13260</name>
</gene>
<evidence type="ECO:0000313" key="1">
    <source>
        <dbReference type="EMBL" id="MBV4458924.1"/>
    </source>
</evidence>
<dbReference type="EMBL" id="JAHSTS010000002">
    <property type="protein sequence ID" value="MBV4458924.1"/>
    <property type="molecule type" value="Genomic_DNA"/>
</dbReference>
<accession>A0ABS6PEL8</accession>
<keyword evidence="2" id="KW-1185">Reference proteome</keyword>
<comment type="caution">
    <text evidence="1">The sequence shown here is derived from an EMBL/GenBank/DDBJ whole genome shotgun (WGS) entry which is preliminary data.</text>
</comment>
<organism evidence="1 2">
    <name type="scientific">Pseudomonas ekonensis</name>
    <dbReference type="NCBI Taxonomy" id="2842353"/>
    <lineage>
        <taxon>Bacteria</taxon>
        <taxon>Pseudomonadati</taxon>
        <taxon>Pseudomonadota</taxon>
        <taxon>Gammaproteobacteria</taxon>
        <taxon>Pseudomonadales</taxon>
        <taxon>Pseudomonadaceae</taxon>
        <taxon>Pseudomonas</taxon>
    </lineage>
</organism>